<dbReference type="STRING" id="512565.AMIS_75260"/>
<accession>I0HIA9</accession>
<dbReference type="PATRIC" id="fig|512565.3.peg.7535"/>
<dbReference type="Proteomes" id="UP000007882">
    <property type="component" value="Chromosome"/>
</dbReference>
<reference evidence="2 3" key="1">
    <citation type="submission" date="2012-02" db="EMBL/GenBank/DDBJ databases">
        <title>Complete genome sequence of Actinoplanes missouriensis 431 (= NBRC 102363).</title>
        <authorList>
            <person name="Ohnishi Y."/>
            <person name="Ishikawa J."/>
            <person name="Sekine M."/>
            <person name="Hosoyama A."/>
            <person name="Harada T."/>
            <person name="Narita H."/>
            <person name="Hata T."/>
            <person name="Konno Y."/>
            <person name="Tutikane K."/>
            <person name="Fujita N."/>
            <person name="Horinouchi S."/>
            <person name="Hayakawa M."/>
        </authorList>
    </citation>
    <scope>NUCLEOTIDE SEQUENCE [LARGE SCALE GENOMIC DNA]</scope>
    <source>
        <strain evidence="3">ATCC 14538 / DSM 43046 / CBS 188.64 / JCM 3121 / NBRC 102363 / NCIMB 12654 / NRRL B-3342 / UNCC 431</strain>
    </source>
</reference>
<evidence type="ECO:0008006" key="4">
    <source>
        <dbReference type="Google" id="ProtNLM"/>
    </source>
</evidence>
<evidence type="ECO:0000313" key="2">
    <source>
        <dbReference type="EMBL" id="BAL92746.1"/>
    </source>
</evidence>
<dbReference type="KEGG" id="ams:AMIS_75260"/>
<evidence type="ECO:0000256" key="1">
    <source>
        <dbReference type="SAM" id="MobiDB-lite"/>
    </source>
</evidence>
<evidence type="ECO:0000313" key="3">
    <source>
        <dbReference type="Proteomes" id="UP000007882"/>
    </source>
</evidence>
<organism evidence="2 3">
    <name type="scientific">Actinoplanes missouriensis (strain ATCC 14538 / DSM 43046 / CBS 188.64 / JCM 3121 / NBRC 102363 / NCIMB 12654 / NRRL B-3342 / UNCC 431)</name>
    <dbReference type="NCBI Taxonomy" id="512565"/>
    <lineage>
        <taxon>Bacteria</taxon>
        <taxon>Bacillati</taxon>
        <taxon>Actinomycetota</taxon>
        <taxon>Actinomycetes</taxon>
        <taxon>Micromonosporales</taxon>
        <taxon>Micromonosporaceae</taxon>
        <taxon>Actinoplanes</taxon>
    </lineage>
</organism>
<dbReference type="InterPro" id="IPR047789">
    <property type="entry name" value="CU044_5270-like"/>
</dbReference>
<dbReference type="OrthoDB" id="3425969at2"/>
<dbReference type="EMBL" id="AP012319">
    <property type="protein sequence ID" value="BAL92746.1"/>
    <property type="molecule type" value="Genomic_DNA"/>
</dbReference>
<dbReference type="AlphaFoldDB" id="I0HIA9"/>
<keyword evidence="3" id="KW-1185">Reference proteome</keyword>
<name>I0HIA9_ACTM4</name>
<dbReference type="RefSeq" id="WP_014447630.1">
    <property type="nucleotide sequence ID" value="NC_017093.1"/>
</dbReference>
<sequence length="351" mass="37360">MLTRMATEVRDMLKPLDPAAGHRSAVPEEARQDDLRRILATAHHDAKPHGSRPAQPRPTGRRLAWGSGTAAVVAGAVVATLALGGSPTLAYEATPAPLVITATSDARPAGDVLREIAGRAGRLPAATGPYQHLVTESWSLWTRIDDERVVSAVVPARTESWRGDDGSGKVVVGTGEPYFPSAEHREAWEDDGSYGDGDKARTESFGAGQFPAMWKDAPPADPAKLADWLAIAHPRENGPAETIVAVTDLARERVLDPALRAGVLRILATLPGLTHEGAVVDRMGRAGEAFVLMSDFSGLPTHYTLVVDPRTGELLGYEKELRTTAGKLDVKVPAVIGYDLFVTAGRTSQPN</sequence>
<feature type="region of interest" description="Disordered" evidence="1">
    <location>
        <begin position="42"/>
        <end position="62"/>
    </location>
</feature>
<protein>
    <recommendedName>
        <fullName evidence="4">CU044_5270 family protein</fullName>
    </recommendedName>
</protein>
<proteinExistence type="predicted"/>
<dbReference type="HOGENOM" id="CLU_844072_0_0_11"/>
<dbReference type="eggNOG" id="ENOG5032XGF">
    <property type="taxonomic scope" value="Bacteria"/>
</dbReference>
<gene>
    <name evidence="2" type="ordered locus">AMIS_75260</name>
</gene>
<dbReference type="NCBIfam" id="NF038083">
    <property type="entry name" value="CU044_5270_fam"/>
    <property type="match status" value="1"/>
</dbReference>